<dbReference type="EMBL" id="FQVL01000001">
    <property type="protein sequence ID" value="SHE48505.1"/>
    <property type="molecule type" value="Genomic_DNA"/>
</dbReference>
<sequence length="45" mass="5270">MKRKLKKFIRPFTTEYCPKCNSSDVRKDIGGGRVCRACGHTWMTY</sequence>
<organism evidence="1 2">
    <name type="scientific">Seinonella peptonophila</name>
    <dbReference type="NCBI Taxonomy" id="112248"/>
    <lineage>
        <taxon>Bacteria</taxon>
        <taxon>Bacillati</taxon>
        <taxon>Bacillota</taxon>
        <taxon>Bacilli</taxon>
        <taxon>Bacillales</taxon>
        <taxon>Thermoactinomycetaceae</taxon>
        <taxon>Seinonella</taxon>
    </lineage>
</organism>
<dbReference type="RefSeq" id="WP_175552268.1">
    <property type="nucleotide sequence ID" value="NZ_FQVL01000001.1"/>
</dbReference>
<evidence type="ECO:0008006" key="3">
    <source>
        <dbReference type="Google" id="ProtNLM"/>
    </source>
</evidence>
<evidence type="ECO:0000313" key="2">
    <source>
        <dbReference type="Proteomes" id="UP000184476"/>
    </source>
</evidence>
<name>A0A1M4TVL4_9BACL</name>
<dbReference type="AlphaFoldDB" id="A0A1M4TVL4"/>
<gene>
    <name evidence="1" type="ORF">SAMN05444392_101667</name>
</gene>
<dbReference type="Proteomes" id="UP000184476">
    <property type="component" value="Unassembled WGS sequence"/>
</dbReference>
<reference evidence="1 2" key="1">
    <citation type="submission" date="2016-11" db="EMBL/GenBank/DDBJ databases">
        <authorList>
            <person name="Jaros S."/>
            <person name="Januszkiewicz K."/>
            <person name="Wedrychowicz H."/>
        </authorList>
    </citation>
    <scope>NUCLEOTIDE SEQUENCE [LARGE SCALE GENOMIC DNA]</scope>
    <source>
        <strain evidence="1 2">DSM 44666</strain>
    </source>
</reference>
<proteinExistence type="predicted"/>
<accession>A0A1M4TVL4</accession>
<evidence type="ECO:0000313" key="1">
    <source>
        <dbReference type="EMBL" id="SHE48505.1"/>
    </source>
</evidence>
<protein>
    <recommendedName>
        <fullName evidence="3">TFIIB zinc-binding</fullName>
    </recommendedName>
</protein>
<keyword evidence="2" id="KW-1185">Reference proteome</keyword>